<keyword evidence="1" id="KW-0808">Transferase</keyword>
<accession>A0A662Z5A3</accession>
<dbReference type="RefSeq" id="WP_091476115.1">
    <property type="nucleotide sequence ID" value="NZ_FOIT01000006.1"/>
</dbReference>
<sequence>MKIMIMGSSGAGKSTFARTLGKLYDISVFHLDQCFWKPNWEMSTLDEQIEIHSKLMANEDWVIDGNYTRFFEERSGHADKIIFLNISRWRCFYRVLKRYVLYRGKTRPDMRDGCEEKVDWEFLVWIWNYHSKKKHKIITKLKSIEDKEIVILNGAKSVNAYLNKLNEENDHE</sequence>
<protein>
    <submittedName>
        <fullName evidence="1">Adenylate kinase</fullName>
    </submittedName>
</protein>
<dbReference type="InterPro" id="IPR027417">
    <property type="entry name" value="P-loop_NTPase"/>
</dbReference>
<keyword evidence="1" id="KW-0418">Kinase</keyword>
<dbReference type="PANTHER" id="PTHR37816:SF3">
    <property type="entry name" value="MODULATES DNA TOPOLOGY"/>
    <property type="match status" value="1"/>
</dbReference>
<evidence type="ECO:0000313" key="1">
    <source>
        <dbReference type="EMBL" id="SEW14786.1"/>
    </source>
</evidence>
<keyword evidence="2" id="KW-1185">Reference proteome</keyword>
<organism evidence="1 2">
    <name type="scientific">Aliicoccus persicus</name>
    <dbReference type="NCBI Taxonomy" id="930138"/>
    <lineage>
        <taxon>Bacteria</taxon>
        <taxon>Bacillati</taxon>
        <taxon>Bacillota</taxon>
        <taxon>Bacilli</taxon>
        <taxon>Bacillales</taxon>
        <taxon>Staphylococcaceae</taxon>
        <taxon>Aliicoccus</taxon>
    </lineage>
</organism>
<dbReference type="Proteomes" id="UP000243605">
    <property type="component" value="Unassembled WGS sequence"/>
</dbReference>
<reference evidence="1 2" key="1">
    <citation type="submission" date="2016-10" db="EMBL/GenBank/DDBJ databases">
        <authorList>
            <person name="Varghese N."/>
            <person name="Submissions S."/>
        </authorList>
    </citation>
    <scope>NUCLEOTIDE SEQUENCE [LARGE SCALE GENOMIC DNA]</scope>
    <source>
        <strain evidence="1 2">IBRC-M10081</strain>
    </source>
</reference>
<proteinExistence type="predicted"/>
<evidence type="ECO:0000313" key="2">
    <source>
        <dbReference type="Proteomes" id="UP000243605"/>
    </source>
</evidence>
<dbReference type="InterPro" id="IPR052922">
    <property type="entry name" value="Cytidylate_Kinase-2"/>
</dbReference>
<dbReference type="EMBL" id="FOIT01000006">
    <property type="protein sequence ID" value="SEW14786.1"/>
    <property type="molecule type" value="Genomic_DNA"/>
</dbReference>
<dbReference type="SUPFAM" id="SSF52540">
    <property type="entry name" value="P-loop containing nucleoside triphosphate hydrolases"/>
    <property type="match status" value="1"/>
</dbReference>
<dbReference type="Gene3D" id="3.40.50.300">
    <property type="entry name" value="P-loop containing nucleotide triphosphate hydrolases"/>
    <property type="match status" value="1"/>
</dbReference>
<name>A0A662Z5A3_9STAP</name>
<gene>
    <name evidence="1" type="ORF">SAMN05192557_1827</name>
</gene>
<dbReference type="AlphaFoldDB" id="A0A662Z5A3"/>
<dbReference type="GO" id="GO:0016301">
    <property type="term" value="F:kinase activity"/>
    <property type="evidence" value="ECO:0007669"/>
    <property type="project" value="UniProtKB-KW"/>
</dbReference>
<dbReference type="PANTHER" id="PTHR37816">
    <property type="entry name" value="YALI0E33011P"/>
    <property type="match status" value="1"/>
</dbReference>